<dbReference type="InterPro" id="IPR001242">
    <property type="entry name" value="Condensation_dom"/>
</dbReference>
<feature type="non-terminal residue" evidence="2">
    <location>
        <position position="121"/>
    </location>
</feature>
<sequence length="121" mass="14206">MTDLTRIELEDLDIDDLTELVLLAKDRNRNDGKRKPRLIQTIGREDLLLLSFAQQRLWFLAQLDKDSTRYHIALGWRLRGRLDRAAWRRSLDQLYARHEALRSVFVDAEEGPRVEILPPGT</sequence>
<evidence type="ECO:0000313" key="3">
    <source>
        <dbReference type="Proteomes" id="UP000821598"/>
    </source>
</evidence>
<dbReference type="RefSeq" id="WP_176370235.1">
    <property type="nucleotide sequence ID" value="NZ_VOMC01000264.1"/>
</dbReference>
<dbReference type="Proteomes" id="UP000821598">
    <property type="component" value="Unassembled WGS sequence"/>
</dbReference>
<protein>
    <recommendedName>
        <fullName evidence="1">Condensation domain-containing protein</fullName>
    </recommendedName>
</protein>
<evidence type="ECO:0000259" key="1">
    <source>
        <dbReference type="Pfam" id="PF00668"/>
    </source>
</evidence>
<proteinExistence type="predicted"/>
<dbReference type="Pfam" id="PF00668">
    <property type="entry name" value="Condensation"/>
    <property type="match status" value="1"/>
</dbReference>
<name>A0ABX2NZP4_9BURK</name>
<dbReference type="Gene3D" id="3.30.559.10">
    <property type="entry name" value="Chloramphenicol acetyltransferase-like domain"/>
    <property type="match status" value="1"/>
</dbReference>
<gene>
    <name evidence="2" type="ORF">FSB64_42345</name>
</gene>
<dbReference type="EMBL" id="VOMC01000264">
    <property type="protein sequence ID" value="NVI09997.1"/>
    <property type="molecule type" value="Genomic_DNA"/>
</dbReference>
<feature type="domain" description="Condensation" evidence="1">
    <location>
        <begin position="46"/>
        <end position="111"/>
    </location>
</feature>
<dbReference type="SUPFAM" id="SSF52777">
    <property type="entry name" value="CoA-dependent acyltransferases"/>
    <property type="match status" value="1"/>
</dbReference>
<reference evidence="2 3" key="1">
    <citation type="submission" date="2019-08" db="EMBL/GenBank/DDBJ databases">
        <title>Paraburkholderia simonii sp. nov. and P. youngii sp. nov. Brazilian and Mexican Mimosa-associated rhizobia.</title>
        <authorList>
            <person name="Mavima L."/>
            <person name="Beukes C.W."/>
            <person name="Palmer M."/>
            <person name="De Meyer S.E."/>
            <person name="James E.K."/>
            <person name="Maluk M."/>
            <person name="Avontuur J.R."/>
            <person name="Chan W.Y."/>
            <person name="Venter S.N."/>
            <person name="Steenkamp E.T."/>
        </authorList>
    </citation>
    <scope>NUCLEOTIDE SEQUENCE [LARGE SCALE GENOMIC DNA]</scope>
    <source>
        <strain evidence="2 3">JPY454</strain>
    </source>
</reference>
<organism evidence="2 3">
    <name type="scientific">Paraburkholderia youngii</name>
    <dbReference type="NCBI Taxonomy" id="2782701"/>
    <lineage>
        <taxon>Bacteria</taxon>
        <taxon>Pseudomonadati</taxon>
        <taxon>Pseudomonadota</taxon>
        <taxon>Betaproteobacteria</taxon>
        <taxon>Burkholderiales</taxon>
        <taxon>Burkholderiaceae</taxon>
        <taxon>Paraburkholderia</taxon>
    </lineage>
</organism>
<accession>A0ABX2NZP4</accession>
<dbReference type="InterPro" id="IPR023213">
    <property type="entry name" value="CAT-like_dom_sf"/>
</dbReference>
<keyword evidence="3" id="KW-1185">Reference proteome</keyword>
<comment type="caution">
    <text evidence="2">The sequence shown here is derived from an EMBL/GenBank/DDBJ whole genome shotgun (WGS) entry which is preliminary data.</text>
</comment>
<evidence type="ECO:0000313" key="2">
    <source>
        <dbReference type="EMBL" id="NVI09997.1"/>
    </source>
</evidence>